<dbReference type="FunFam" id="3.30.160.60:FF:002343">
    <property type="entry name" value="Zinc finger protein 33A"/>
    <property type="match status" value="1"/>
</dbReference>
<dbReference type="EMBL" id="MCBR01005233">
    <property type="protein sequence ID" value="RKF78816.1"/>
    <property type="molecule type" value="Genomic_DNA"/>
</dbReference>
<feature type="region of interest" description="Disordered" evidence="6">
    <location>
        <begin position="313"/>
        <end position="332"/>
    </location>
</feature>
<evidence type="ECO:0000256" key="3">
    <source>
        <dbReference type="ARBA" id="ARBA00022771"/>
    </source>
</evidence>
<protein>
    <submittedName>
        <fullName evidence="8">Putative c2h2 transcription factor</fullName>
    </submittedName>
</protein>
<feature type="domain" description="C2H2-type" evidence="7">
    <location>
        <begin position="98"/>
        <end position="125"/>
    </location>
</feature>
<dbReference type="GO" id="GO:0005634">
    <property type="term" value="C:nucleus"/>
    <property type="evidence" value="ECO:0007669"/>
    <property type="project" value="UniProtKB-ARBA"/>
</dbReference>
<evidence type="ECO:0000313" key="8">
    <source>
        <dbReference type="EMBL" id="RKF78816.1"/>
    </source>
</evidence>
<dbReference type="GO" id="GO:0008270">
    <property type="term" value="F:zinc ion binding"/>
    <property type="evidence" value="ECO:0007669"/>
    <property type="project" value="UniProtKB-KW"/>
</dbReference>
<dbReference type="PANTHER" id="PTHR19818:SF139">
    <property type="entry name" value="PAIR-RULE PROTEIN ODD-PAIRED"/>
    <property type="match status" value="1"/>
</dbReference>
<evidence type="ECO:0000256" key="1">
    <source>
        <dbReference type="ARBA" id="ARBA00022723"/>
    </source>
</evidence>
<dbReference type="GO" id="GO:0000981">
    <property type="term" value="F:DNA-binding transcription factor activity, RNA polymerase II-specific"/>
    <property type="evidence" value="ECO:0007669"/>
    <property type="project" value="TreeGrafter"/>
</dbReference>
<keyword evidence="3 5" id="KW-0863">Zinc-finger</keyword>
<proteinExistence type="predicted"/>
<evidence type="ECO:0000256" key="2">
    <source>
        <dbReference type="ARBA" id="ARBA00022737"/>
    </source>
</evidence>
<dbReference type="GO" id="GO:0000978">
    <property type="term" value="F:RNA polymerase II cis-regulatory region sequence-specific DNA binding"/>
    <property type="evidence" value="ECO:0007669"/>
    <property type="project" value="TreeGrafter"/>
</dbReference>
<gene>
    <name evidence="8" type="ORF">GcC1_052006</name>
</gene>
<evidence type="ECO:0000313" key="9">
    <source>
        <dbReference type="Proteomes" id="UP000285405"/>
    </source>
</evidence>
<dbReference type="GO" id="GO:0045944">
    <property type="term" value="P:positive regulation of transcription by RNA polymerase II"/>
    <property type="evidence" value="ECO:0007669"/>
    <property type="project" value="UniProtKB-ARBA"/>
</dbReference>
<feature type="compositionally biased region" description="Low complexity" evidence="6">
    <location>
        <begin position="172"/>
        <end position="188"/>
    </location>
</feature>
<feature type="domain" description="C2H2-type" evidence="7">
    <location>
        <begin position="67"/>
        <end position="97"/>
    </location>
</feature>
<feature type="region of interest" description="Disordered" evidence="6">
    <location>
        <begin position="130"/>
        <end position="190"/>
    </location>
</feature>
<name>A0A420IWA4_9PEZI</name>
<dbReference type="Pfam" id="PF00096">
    <property type="entry name" value="zf-C2H2"/>
    <property type="match status" value="1"/>
</dbReference>
<feature type="compositionally biased region" description="Low complexity" evidence="6">
    <location>
        <begin position="320"/>
        <end position="332"/>
    </location>
</feature>
<dbReference type="InterPro" id="IPR050329">
    <property type="entry name" value="GLI_C2H2-zinc-finger"/>
</dbReference>
<keyword evidence="4" id="KW-0862">Zinc</keyword>
<keyword evidence="2" id="KW-0677">Repeat</keyword>
<dbReference type="Gene3D" id="3.30.160.60">
    <property type="entry name" value="Classic Zinc Finger"/>
    <property type="match status" value="2"/>
</dbReference>
<evidence type="ECO:0000256" key="4">
    <source>
        <dbReference type="ARBA" id="ARBA00022833"/>
    </source>
</evidence>
<organism evidence="8 9">
    <name type="scientific">Golovinomyces cichoracearum</name>
    <dbReference type="NCBI Taxonomy" id="62708"/>
    <lineage>
        <taxon>Eukaryota</taxon>
        <taxon>Fungi</taxon>
        <taxon>Dikarya</taxon>
        <taxon>Ascomycota</taxon>
        <taxon>Pezizomycotina</taxon>
        <taxon>Leotiomycetes</taxon>
        <taxon>Erysiphales</taxon>
        <taxon>Erysiphaceae</taxon>
        <taxon>Golovinomyces</taxon>
    </lineage>
</organism>
<evidence type="ECO:0000256" key="5">
    <source>
        <dbReference type="PROSITE-ProRule" id="PRU00042"/>
    </source>
</evidence>
<feature type="compositionally biased region" description="Polar residues" evidence="6">
    <location>
        <begin position="412"/>
        <end position="426"/>
    </location>
</feature>
<reference evidence="8 9" key="1">
    <citation type="journal article" date="2018" name="BMC Genomics">
        <title>Comparative genome analyses reveal sequence features reflecting distinct modes of host-adaptation between dicot and monocot powdery mildew.</title>
        <authorList>
            <person name="Wu Y."/>
            <person name="Ma X."/>
            <person name="Pan Z."/>
            <person name="Kale S.D."/>
            <person name="Song Y."/>
            <person name="King H."/>
            <person name="Zhang Q."/>
            <person name="Presley C."/>
            <person name="Deng X."/>
            <person name="Wei C.I."/>
            <person name="Xiao S."/>
        </authorList>
    </citation>
    <scope>NUCLEOTIDE SEQUENCE [LARGE SCALE GENOMIC DNA]</scope>
    <source>
        <strain evidence="8">UCSC1</strain>
    </source>
</reference>
<evidence type="ECO:0000256" key="6">
    <source>
        <dbReference type="SAM" id="MobiDB-lite"/>
    </source>
</evidence>
<feature type="region of interest" description="Disordered" evidence="6">
    <location>
        <begin position="380"/>
        <end position="434"/>
    </location>
</feature>
<dbReference type="InterPro" id="IPR013087">
    <property type="entry name" value="Znf_C2H2_type"/>
</dbReference>
<sequence>MGTSKSQRSEIKLESVSSETAAIAAPCCPSQNVNIHSVADRKRVDPVTDGASENERSIKKKENAPKFYCDDFPPCNLSFTRSEHLARHIRKHTGERPFECHCSKKFSRLDNLRQHAQTVHQNEDIPEDSLAAAGYKHQRKVRKDRVRPPGGRARGNTTGSQTGPIRGHKRNSWSTSSMSSTGSAYSNSHLLDRKRPHPLLMATNELPELVQEASRPLKGPNINTLRQQPTSPMRLSSSLTPAFIPSDSKNLATKIGIQPPHNFAHSQVTNAQSLQQTSSRRLSVPSSIGTLVASSRGASMDGHLVDGNIQHFPSSSTHLTSSPMKTTTSKSETWPLRETAIAPNEMNRRRTWHPETHPIFGQGTQVSNSLSVPQDRLPQPLNAPNNQPSVRLPGIESFDPLYRPNTPPHCETSFSMTDTSSQTSWPPQEYKQGLNSPTWEHGISKNMHQLQINGRDLMNSRSCDWYKKMSTQTKDHAFLTRPENNRHDYALPLFPTNSSKERYTKAHRCGMSHYQSSQLPEHSVQYQTINSTQASVNDKSSTYYRSVEHRASNISTNSAKDNEIRSVDGKQDLNTMCTYHLSPTPLVNLETHPLQSAFPKFQYMDTDKPNNDESSNKLLRLDTLITAASR</sequence>
<dbReference type="Proteomes" id="UP000285405">
    <property type="component" value="Unassembled WGS sequence"/>
</dbReference>
<accession>A0A420IWA4</accession>
<dbReference type="OrthoDB" id="49016at2759"/>
<keyword evidence="1" id="KW-0479">Metal-binding</keyword>
<dbReference type="PANTHER" id="PTHR19818">
    <property type="entry name" value="ZINC FINGER PROTEIN ZIC AND GLI"/>
    <property type="match status" value="1"/>
</dbReference>
<feature type="compositionally biased region" description="Basic residues" evidence="6">
    <location>
        <begin position="136"/>
        <end position="145"/>
    </location>
</feature>
<dbReference type="AlphaFoldDB" id="A0A420IWA4"/>
<dbReference type="SUPFAM" id="SSF57667">
    <property type="entry name" value="beta-beta-alpha zinc fingers"/>
    <property type="match status" value="1"/>
</dbReference>
<comment type="caution">
    <text evidence="8">The sequence shown here is derived from an EMBL/GenBank/DDBJ whole genome shotgun (WGS) entry which is preliminary data.</text>
</comment>
<dbReference type="PROSITE" id="PS50157">
    <property type="entry name" value="ZINC_FINGER_C2H2_2"/>
    <property type="match status" value="2"/>
</dbReference>
<dbReference type="InterPro" id="IPR036236">
    <property type="entry name" value="Znf_C2H2_sf"/>
</dbReference>
<evidence type="ECO:0000259" key="7">
    <source>
        <dbReference type="PROSITE" id="PS50157"/>
    </source>
</evidence>